<dbReference type="Pfam" id="PF06945">
    <property type="entry name" value="DUF1289"/>
    <property type="match status" value="1"/>
</dbReference>
<dbReference type="Proteomes" id="UP000070371">
    <property type="component" value="Chromosome"/>
</dbReference>
<evidence type="ECO:0008006" key="3">
    <source>
        <dbReference type="Google" id="ProtNLM"/>
    </source>
</evidence>
<dbReference type="STRING" id="1579316.RC74_14380"/>
<proteinExistence type="predicted"/>
<reference evidence="1 2" key="1">
    <citation type="submission" date="2016-02" db="EMBL/GenBank/DDBJ databases">
        <title>Complete genome sequence of Halocynthiibacter arcticus PAMC 20958t from arctic marine sediment.</title>
        <authorList>
            <person name="Lee Y.M."/>
            <person name="Baek K."/>
            <person name="Lee H.K."/>
            <person name="Shin S.C."/>
        </authorList>
    </citation>
    <scope>NUCLEOTIDE SEQUENCE [LARGE SCALE GENOMIC DNA]</scope>
    <source>
        <strain evidence="1">PAMC 20958</strain>
    </source>
</reference>
<evidence type="ECO:0000313" key="1">
    <source>
        <dbReference type="EMBL" id="AML52301.1"/>
    </source>
</evidence>
<dbReference type="AlphaFoldDB" id="A0A126V1V0"/>
<dbReference type="EMBL" id="CP014327">
    <property type="protein sequence ID" value="AML52301.1"/>
    <property type="molecule type" value="Genomic_DNA"/>
</dbReference>
<evidence type="ECO:0000313" key="2">
    <source>
        <dbReference type="Proteomes" id="UP000070371"/>
    </source>
</evidence>
<dbReference type="InterPro" id="IPR010710">
    <property type="entry name" value="DUF1289"/>
</dbReference>
<dbReference type="KEGG" id="hat:RC74_14380"/>
<name>A0A126V1V0_9RHOB</name>
<dbReference type="PANTHER" id="PTHR35175:SF2">
    <property type="entry name" value="DUF1289 DOMAIN-CONTAINING PROTEIN"/>
    <property type="match status" value="1"/>
</dbReference>
<accession>A0A126V1V0</accession>
<dbReference type="OrthoDB" id="9811423at2"/>
<dbReference type="RefSeq" id="WP_039001250.1">
    <property type="nucleotide sequence ID" value="NZ_CP014327.1"/>
</dbReference>
<protein>
    <recommendedName>
        <fullName evidence="3">Fe-S oxidoreductase</fullName>
    </recommendedName>
</protein>
<dbReference type="PANTHER" id="PTHR35175">
    <property type="entry name" value="DUF1289 DOMAIN-CONTAINING PROTEIN"/>
    <property type="match status" value="1"/>
</dbReference>
<keyword evidence="2" id="KW-1185">Reference proteome</keyword>
<organism evidence="1 2">
    <name type="scientific">Falsihalocynthiibacter arcticus</name>
    <dbReference type="NCBI Taxonomy" id="1579316"/>
    <lineage>
        <taxon>Bacteria</taxon>
        <taxon>Pseudomonadati</taxon>
        <taxon>Pseudomonadota</taxon>
        <taxon>Alphaproteobacteria</taxon>
        <taxon>Rhodobacterales</taxon>
        <taxon>Roseobacteraceae</taxon>
        <taxon>Falsihalocynthiibacter</taxon>
    </lineage>
</organism>
<gene>
    <name evidence="1" type="ORF">RC74_14380</name>
</gene>
<sequence length="77" mass="8616">MTDIWKRDEPESPCINICVIHSKAEICTGCLRTLNEIADWSGMDAAGRQAILDALPPRIELLKQRRGGRAARLKERG</sequence>